<accession>A0AAV2M0Z8</accession>
<dbReference type="AlphaFoldDB" id="A0AAV2M0Z8"/>
<organism evidence="1 2">
    <name type="scientific">Knipowitschia caucasica</name>
    <name type="common">Caucasian dwarf goby</name>
    <name type="synonym">Pomatoschistus caucasicus</name>
    <dbReference type="NCBI Taxonomy" id="637954"/>
    <lineage>
        <taxon>Eukaryota</taxon>
        <taxon>Metazoa</taxon>
        <taxon>Chordata</taxon>
        <taxon>Craniata</taxon>
        <taxon>Vertebrata</taxon>
        <taxon>Euteleostomi</taxon>
        <taxon>Actinopterygii</taxon>
        <taxon>Neopterygii</taxon>
        <taxon>Teleostei</taxon>
        <taxon>Neoteleostei</taxon>
        <taxon>Acanthomorphata</taxon>
        <taxon>Gobiaria</taxon>
        <taxon>Gobiiformes</taxon>
        <taxon>Gobioidei</taxon>
        <taxon>Gobiidae</taxon>
        <taxon>Gobiinae</taxon>
        <taxon>Knipowitschia</taxon>
    </lineage>
</organism>
<protein>
    <submittedName>
        <fullName evidence="1">Uncharacterized protein</fullName>
    </submittedName>
</protein>
<sequence>MVFMSVQHDLSCSSVFSLTGALSAVIVLEPTPYRDSREQNSSPEAETLCSWLHLSGTLPLHTQGHDRAEPVTSEYTAYV</sequence>
<dbReference type="Proteomes" id="UP001497482">
    <property type="component" value="Chromosome 5"/>
</dbReference>
<keyword evidence="2" id="KW-1185">Reference proteome</keyword>
<name>A0AAV2M0Z8_KNICA</name>
<dbReference type="EMBL" id="OZ035827">
    <property type="protein sequence ID" value="CAL1606984.1"/>
    <property type="molecule type" value="Genomic_DNA"/>
</dbReference>
<evidence type="ECO:0000313" key="1">
    <source>
        <dbReference type="EMBL" id="CAL1606984.1"/>
    </source>
</evidence>
<gene>
    <name evidence="1" type="ORF">KC01_LOCUS34072</name>
</gene>
<proteinExistence type="predicted"/>
<evidence type="ECO:0000313" key="2">
    <source>
        <dbReference type="Proteomes" id="UP001497482"/>
    </source>
</evidence>
<reference evidence="1 2" key="1">
    <citation type="submission" date="2024-04" db="EMBL/GenBank/DDBJ databases">
        <authorList>
            <person name="Waldvogel A.-M."/>
            <person name="Schoenle A."/>
        </authorList>
    </citation>
    <scope>NUCLEOTIDE SEQUENCE [LARGE SCALE GENOMIC DNA]</scope>
</reference>